<dbReference type="EMBL" id="BSXT01002429">
    <property type="protein sequence ID" value="GMF48925.1"/>
    <property type="molecule type" value="Genomic_DNA"/>
</dbReference>
<feature type="region of interest" description="Disordered" evidence="1">
    <location>
        <begin position="1"/>
        <end position="56"/>
    </location>
</feature>
<reference evidence="2" key="1">
    <citation type="submission" date="2023-04" db="EMBL/GenBank/DDBJ databases">
        <title>Phytophthora fragariaefolia NBRC 109709.</title>
        <authorList>
            <person name="Ichikawa N."/>
            <person name="Sato H."/>
            <person name="Tonouchi N."/>
        </authorList>
    </citation>
    <scope>NUCLEOTIDE SEQUENCE</scope>
    <source>
        <strain evidence="2">NBRC 109709</strain>
    </source>
</reference>
<evidence type="ECO:0000256" key="1">
    <source>
        <dbReference type="SAM" id="MobiDB-lite"/>
    </source>
</evidence>
<evidence type="ECO:0000313" key="3">
    <source>
        <dbReference type="Proteomes" id="UP001165121"/>
    </source>
</evidence>
<gene>
    <name evidence="2" type="ORF">Pfra01_001912300</name>
</gene>
<keyword evidence="3" id="KW-1185">Reference proteome</keyword>
<proteinExistence type="predicted"/>
<dbReference type="AlphaFoldDB" id="A0A9W6XWZ0"/>
<organism evidence="2 3">
    <name type="scientific">Phytophthora fragariaefolia</name>
    <dbReference type="NCBI Taxonomy" id="1490495"/>
    <lineage>
        <taxon>Eukaryota</taxon>
        <taxon>Sar</taxon>
        <taxon>Stramenopiles</taxon>
        <taxon>Oomycota</taxon>
        <taxon>Peronosporomycetes</taxon>
        <taxon>Peronosporales</taxon>
        <taxon>Peronosporaceae</taxon>
        <taxon>Phytophthora</taxon>
    </lineage>
</organism>
<feature type="compositionally biased region" description="Low complexity" evidence="1">
    <location>
        <begin position="269"/>
        <end position="284"/>
    </location>
</feature>
<feature type="compositionally biased region" description="Basic residues" evidence="1">
    <location>
        <begin position="373"/>
        <end position="386"/>
    </location>
</feature>
<protein>
    <submittedName>
        <fullName evidence="2">Unnamed protein product</fullName>
    </submittedName>
</protein>
<dbReference type="Proteomes" id="UP001165121">
    <property type="component" value="Unassembled WGS sequence"/>
</dbReference>
<feature type="region of interest" description="Disordered" evidence="1">
    <location>
        <begin position="332"/>
        <end position="386"/>
    </location>
</feature>
<comment type="caution">
    <text evidence="2">The sequence shown here is derived from an EMBL/GenBank/DDBJ whole genome shotgun (WGS) entry which is preliminary data.</text>
</comment>
<evidence type="ECO:0000313" key="2">
    <source>
        <dbReference type="EMBL" id="GMF48925.1"/>
    </source>
</evidence>
<accession>A0A9W6XWZ0</accession>
<feature type="region of interest" description="Disordered" evidence="1">
    <location>
        <begin position="261"/>
        <end position="305"/>
    </location>
</feature>
<sequence length="386" mass="41517">MDIDDDNVSQGHHTPPEVATPTVDTPCRVPASGPEPDHPRAATPQLEGDPGPPPAASCHLTYREQLHADAIGSFDQTIDDLNRRLAAASAARAQPTSSTHPQLQARLYAVLAAHEAAVRDLGDAQESIRAFEASQAALENPNHLFWRQIANLRPRSAQAEASAATTLSKALEERDRLQSLLDRSDHEVHDHLASLHQACTNRDRDRVASSWSATTRLERLNHVLEASIADTKRVRTANAILRTDLASAVAVGVSCSPIATGSSGSETTLRLSSPRFSLSSSSGSAHHDSVYPPTRCPSPRTNPRSATINFRFATINFRSATINFSAQLETTSTPSSAQVAIDAGENSPSQRSQSKKRREGGPPSAYSSSLSSRSHKKKKSTGRQSR</sequence>
<name>A0A9W6XWZ0_9STRA</name>